<reference evidence="1 2" key="1">
    <citation type="submission" date="2011-08" db="EMBL/GenBank/DDBJ databases">
        <title>The Genome Sequence of Selenomonas infelix ATCC 43532.</title>
        <authorList>
            <consortium name="The Broad Institute Genome Sequencing Platform"/>
            <person name="Earl A."/>
            <person name="Ward D."/>
            <person name="Feldgarden M."/>
            <person name="Gevers D."/>
            <person name="Izard J."/>
            <person name="Blanton J.M."/>
            <person name="Baranova O.V."/>
            <person name="Dewhirst F.E."/>
            <person name="Young S.K."/>
            <person name="Zeng Q."/>
            <person name="Gargeya S."/>
            <person name="Fitzgerald M."/>
            <person name="Haas B."/>
            <person name="Abouelleil A."/>
            <person name="Alvarado L."/>
            <person name="Arachchi H.M."/>
            <person name="Berlin A."/>
            <person name="Brown A."/>
            <person name="Chapman S.B."/>
            <person name="Chen Z."/>
            <person name="Dunbar C."/>
            <person name="Freedman E."/>
            <person name="Gearin G."/>
            <person name="Gellesch M."/>
            <person name="Goldberg J."/>
            <person name="Griggs A."/>
            <person name="Gujja S."/>
            <person name="Heiman D."/>
            <person name="Howarth C."/>
            <person name="Larson L."/>
            <person name="Lui A."/>
            <person name="MacDonald P.J.P."/>
            <person name="Montmayeur A."/>
            <person name="Murphy C."/>
            <person name="Neiman D."/>
            <person name="Pearson M."/>
            <person name="Priest M."/>
            <person name="Roberts A."/>
            <person name="Saif S."/>
            <person name="Shea T."/>
            <person name="Shenoy N."/>
            <person name="Sisk P."/>
            <person name="Stolte C."/>
            <person name="Sykes S."/>
            <person name="Wortman J."/>
            <person name="Nusbaum C."/>
            <person name="Birren B."/>
        </authorList>
    </citation>
    <scope>NUCLEOTIDE SEQUENCE [LARGE SCALE GENOMIC DNA]</scope>
    <source>
        <strain evidence="1 2">ATCC 43532</strain>
    </source>
</reference>
<evidence type="ECO:0000313" key="2">
    <source>
        <dbReference type="Proteomes" id="UP000004129"/>
    </source>
</evidence>
<dbReference type="Proteomes" id="UP000004129">
    <property type="component" value="Unassembled WGS sequence"/>
</dbReference>
<keyword evidence="2" id="KW-1185">Reference proteome</keyword>
<accession>G5GMK9</accession>
<protein>
    <submittedName>
        <fullName evidence="1">Uncharacterized protein</fullName>
    </submittedName>
</protein>
<evidence type="ECO:0000313" key="1">
    <source>
        <dbReference type="EMBL" id="EHG21787.1"/>
    </source>
</evidence>
<name>G5GMK9_9FIRM</name>
<proteinExistence type="predicted"/>
<dbReference type="EMBL" id="ACZM01000004">
    <property type="protein sequence ID" value="EHG21787.1"/>
    <property type="molecule type" value="Genomic_DNA"/>
</dbReference>
<sequence length="76" mass="7952">MVRMNGVIGLAAAIRAGIKNSQVGESQAQRGRIQNGRVHIGERSYPFRAAVDCNTSDGSLVWVQISKGGTAVIVGA</sequence>
<gene>
    <name evidence="1" type="ORF">HMPREF9334_00490</name>
</gene>
<organism evidence="1 2">
    <name type="scientific">Selenomonas infelix ATCC 43532</name>
    <dbReference type="NCBI Taxonomy" id="679201"/>
    <lineage>
        <taxon>Bacteria</taxon>
        <taxon>Bacillati</taxon>
        <taxon>Bacillota</taxon>
        <taxon>Negativicutes</taxon>
        <taxon>Selenomonadales</taxon>
        <taxon>Selenomonadaceae</taxon>
        <taxon>Selenomonas</taxon>
    </lineage>
</organism>
<comment type="caution">
    <text evidence="1">The sequence shown here is derived from an EMBL/GenBank/DDBJ whole genome shotgun (WGS) entry which is preliminary data.</text>
</comment>
<dbReference type="AlphaFoldDB" id="G5GMK9"/>
<dbReference type="HOGENOM" id="CLU_2697876_0_0_9"/>